<sequence length="562" mass="61599">MNSGTPQQTASTSTSSASTQPGSHRKERGAIAAQTSRKDKTLVELLDNVKGLHDKLDNLERRLPLHPNLFGQPSTAPIVTNPPSILGSASLSSLSLNLQQQHHTDTATTGSAYRYVSGAHQMLGWPVVAQILEPALPKIPRFNLTSIAHEGVALVLGMDMDGSTNFRIPPPTTANEIAAATSGLDWEMMQSLCSAFFDTFNCAYPILDRHLFMDNIMPSAVKNQFNEPTSSALTYLVLALGQTAIEGVQGASLAVHQAQSGGILGSSREQHPGLALFNAARSKMGFAFADCTIENIQIHALAGTTGDISRQLLRFVMPCSPLGVPEFGSTYSQEEYMANQTSQYQGHFVSQIFLRGKVVECHNILSSGPLPGQFMSPTAEPTAASFPGTVRELAAQLDQQMLLITTSLDAVPIPYPYTDNIHGAMLRTRYYLAKLVLYRPFIFKALHHPARMVQEDFDGVAQCLRACLKWPIIAALSSSRKRLIPCLLFWTQNILGALVILHLSRQVPILLNIRTTLCGDSFELEARETVDLYLEWLRDLSPVDRAAEWAWDVVSCLYHVEE</sequence>
<name>A0A507BFZ3_9PEZI</name>
<dbReference type="RefSeq" id="XP_030997339.1">
    <property type="nucleotide sequence ID" value="XM_031138724.1"/>
</dbReference>
<dbReference type="EMBL" id="SKBQ01000020">
    <property type="protein sequence ID" value="TPX15628.1"/>
    <property type="molecule type" value="Genomic_DNA"/>
</dbReference>
<reference evidence="2 3" key="1">
    <citation type="submission" date="2019-06" db="EMBL/GenBank/DDBJ databases">
        <title>Draft genome sequence of the filamentous fungus Phialemoniopsis curvata isolated from diesel fuel.</title>
        <authorList>
            <person name="Varaljay V.A."/>
            <person name="Lyon W.J."/>
            <person name="Crouch A.L."/>
            <person name="Drake C.E."/>
            <person name="Hollomon J.M."/>
            <person name="Nadeau L.J."/>
            <person name="Nunn H.S."/>
            <person name="Stevenson B.S."/>
            <person name="Bojanowski C.L."/>
            <person name="Crookes-Goodson W.J."/>
        </authorList>
    </citation>
    <scope>NUCLEOTIDE SEQUENCE [LARGE SCALE GENOMIC DNA]</scope>
    <source>
        <strain evidence="2 3">D216</strain>
    </source>
</reference>
<gene>
    <name evidence="2" type="ORF">E0L32_004326</name>
</gene>
<evidence type="ECO:0000313" key="2">
    <source>
        <dbReference type="EMBL" id="TPX15628.1"/>
    </source>
</evidence>
<dbReference type="CDD" id="cd12148">
    <property type="entry name" value="fungal_TF_MHR"/>
    <property type="match status" value="1"/>
</dbReference>
<dbReference type="GeneID" id="41971773"/>
<protein>
    <recommendedName>
        <fullName evidence="4">Transcription factor domain-containing protein</fullName>
    </recommendedName>
</protein>
<dbReference type="STRING" id="1093900.A0A507BFZ3"/>
<dbReference type="AlphaFoldDB" id="A0A507BFZ3"/>
<evidence type="ECO:0000313" key="3">
    <source>
        <dbReference type="Proteomes" id="UP000319257"/>
    </source>
</evidence>
<dbReference type="PANTHER" id="PTHR47785:SF6">
    <property type="entry name" value="ZN(II)2CYS6 TRANSCRIPTION FACTOR (EUROFUNG)"/>
    <property type="match status" value="1"/>
</dbReference>
<organism evidence="2 3">
    <name type="scientific">Thyridium curvatum</name>
    <dbReference type="NCBI Taxonomy" id="1093900"/>
    <lineage>
        <taxon>Eukaryota</taxon>
        <taxon>Fungi</taxon>
        <taxon>Dikarya</taxon>
        <taxon>Ascomycota</taxon>
        <taxon>Pezizomycotina</taxon>
        <taxon>Sordariomycetes</taxon>
        <taxon>Sordariomycetidae</taxon>
        <taxon>Thyridiales</taxon>
        <taxon>Thyridiaceae</taxon>
        <taxon>Thyridium</taxon>
    </lineage>
</organism>
<dbReference type="PANTHER" id="PTHR47785">
    <property type="entry name" value="ZN(II)2CYS6 TRANSCRIPTION FACTOR (EUROFUNG)-RELATED-RELATED"/>
    <property type="match status" value="1"/>
</dbReference>
<evidence type="ECO:0008006" key="4">
    <source>
        <dbReference type="Google" id="ProtNLM"/>
    </source>
</evidence>
<accession>A0A507BFZ3</accession>
<evidence type="ECO:0000256" key="1">
    <source>
        <dbReference type="SAM" id="MobiDB-lite"/>
    </source>
</evidence>
<dbReference type="OrthoDB" id="6133115at2759"/>
<proteinExistence type="predicted"/>
<dbReference type="InParanoid" id="A0A507BFZ3"/>
<feature type="region of interest" description="Disordered" evidence="1">
    <location>
        <begin position="1"/>
        <end position="36"/>
    </location>
</feature>
<dbReference type="Proteomes" id="UP000319257">
    <property type="component" value="Unassembled WGS sequence"/>
</dbReference>
<feature type="compositionally biased region" description="Low complexity" evidence="1">
    <location>
        <begin position="1"/>
        <end position="22"/>
    </location>
</feature>
<keyword evidence="3" id="KW-1185">Reference proteome</keyword>
<dbReference type="InterPro" id="IPR053181">
    <property type="entry name" value="EcdB-like_regulator"/>
</dbReference>
<comment type="caution">
    <text evidence="2">The sequence shown here is derived from an EMBL/GenBank/DDBJ whole genome shotgun (WGS) entry which is preliminary data.</text>
</comment>